<dbReference type="eggNOG" id="ENOG502T7A9">
    <property type="taxonomic scope" value="Eukaryota"/>
</dbReference>
<dbReference type="AlphaFoldDB" id="W9WVW2"/>
<feature type="compositionally biased region" description="Basic and acidic residues" evidence="2">
    <location>
        <begin position="280"/>
        <end position="314"/>
    </location>
</feature>
<dbReference type="HOGENOM" id="CLU_357880_0_0_1"/>
<organism evidence="3 4">
    <name type="scientific">Cladophialophora psammophila CBS 110553</name>
    <dbReference type="NCBI Taxonomy" id="1182543"/>
    <lineage>
        <taxon>Eukaryota</taxon>
        <taxon>Fungi</taxon>
        <taxon>Dikarya</taxon>
        <taxon>Ascomycota</taxon>
        <taxon>Pezizomycotina</taxon>
        <taxon>Eurotiomycetes</taxon>
        <taxon>Chaetothyriomycetidae</taxon>
        <taxon>Chaetothyriales</taxon>
        <taxon>Herpotrichiellaceae</taxon>
        <taxon>Cladophialophora</taxon>
    </lineage>
</organism>
<feature type="region of interest" description="Disordered" evidence="2">
    <location>
        <begin position="25"/>
        <end position="109"/>
    </location>
</feature>
<accession>W9WVW2</accession>
<keyword evidence="1" id="KW-0175">Coiled coil</keyword>
<feature type="region of interest" description="Disordered" evidence="2">
    <location>
        <begin position="146"/>
        <end position="246"/>
    </location>
</feature>
<dbReference type="GeneID" id="19191947"/>
<feature type="coiled-coil region" evidence="1">
    <location>
        <begin position="535"/>
        <end position="562"/>
    </location>
</feature>
<reference evidence="3 4" key="1">
    <citation type="submission" date="2013-03" db="EMBL/GenBank/DDBJ databases">
        <title>The Genome Sequence of Cladophialophora psammophila CBS 110553.</title>
        <authorList>
            <consortium name="The Broad Institute Genomics Platform"/>
            <person name="Cuomo C."/>
            <person name="de Hoog S."/>
            <person name="Gorbushina A."/>
            <person name="Walker B."/>
            <person name="Young S.K."/>
            <person name="Zeng Q."/>
            <person name="Gargeya S."/>
            <person name="Fitzgerald M."/>
            <person name="Haas B."/>
            <person name="Abouelleil A."/>
            <person name="Allen A.W."/>
            <person name="Alvarado L."/>
            <person name="Arachchi H.M."/>
            <person name="Berlin A.M."/>
            <person name="Chapman S.B."/>
            <person name="Gainer-Dewar J."/>
            <person name="Goldberg J."/>
            <person name="Griggs A."/>
            <person name="Gujja S."/>
            <person name="Hansen M."/>
            <person name="Howarth C."/>
            <person name="Imamovic A."/>
            <person name="Ireland A."/>
            <person name="Larimer J."/>
            <person name="McCowan C."/>
            <person name="Murphy C."/>
            <person name="Pearson M."/>
            <person name="Poon T.W."/>
            <person name="Priest M."/>
            <person name="Roberts A."/>
            <person name="Saif S."/>
            <person name="Shea T."/>
            <person name="Sisk P."/>
            <person name="Sykes S."/>
            <person name="Wortman J."/>
            <person name="Nusbaum C."/>
            <person name="Birren B."/>
        </authorList>
    </citation>
    <scope>NUCLEOTIDE SEQUENCE [LARGE SCALE GENOMIC DNA]</scope>
    <source>
        <strain evidence="3 4">CBS 110553</strain>
    </source>
</reference>
<dbReference type="OrthoDB" id="4161349at2759"/>
<evidence type="ECO:0000313" key="3">
    <source>
        <dbReference type="EMBL" id="EXJ69205.1"/>
    </source>
</evidence>
<protein>
    <submittedName>
        <fullName evidence="3">Uncharacterized protein</fullName>
    </submittedName>
</protein>
<evidence type="ECO:0000313" key="4">
    <source>
        <dbReference type="Proteomes" id="UP000019471"/>
    </source>
</evidence>
<gene>
    <name evidence="3" type="ORF">A1O5_07241</name>
</gene>
<feature type="region of interest" description="Disordered" evidence="2">
    <location>
        <begin position="280"/>
        <end position="322"/>
    </location>
</feature>
<name>W9WVW2_9EURO</name>
<dbReference type="RefSeq" id="XP_007746020.1">
    <property type="nucleotide sequence ID" value="XM_007747830.1"/>
</dbReference>
<comment type="caution">
    <text evidence="3">The sequence shown here is derived from an EMBL/GenBank/DDBJ whole genome shotgun (WGS) entry which is preliminary data.</text>
</comment>
<feature type="compositionally biased region" description="Basic residues" evidence="2">
    <location>
        <begin position="165"/>
        <end position="179"/>
    </location>
</feature>
<evidence type="ECO:0000256" key="1">
    <source>
        <dbReference type="SAM" id="Coils"/>
    </source>
</evidence>
<dbReference type="STRING" id="1182543.W9WVW2"/>
<sequence length="716" mass="81762">MPRTARTSSARDAAEWEAKDVTAILNEEAANSTRSSPRKRKRESPGGPHAIGPWNKRIQLDEPPVPVSDAAIAATTSPSRRQSRRLQARKSLSAPNRVNDPGLEAVTKAPLKRVKKLRSLNKRPQETASPFKGKGILETKTNALVNLDDSPRKRPVRNRIEKIGRSLHKGPRLTNKPKARSATTGREAFDGEDIFEASQRENLGRNSPELGRPFAEEVPPNEEVPTKSSKQSSSKFRHPAEPTREVGDEIEQNLHPLAEAARQIPAEETSEAYLDDNVVEESHGEAEDNAANEEHTERAEKHTQRPRTQAEKNAVEQTAAEAEVKRKQMIKDALSDIEIAVQVYNCKDAWTDSLIAAAEISESRASSGPESIKGKACAREFKKMAQIYKKLDRENPWYPRGLNHEERGTLGLLQRRCKHICDYRYRPDMRFDLERKRMVRDLYEHLIPSSLELAKRALKAWFRNDKLSTMALREICQLLKITAILVKSARDWKPRPELGNAVKSKTKSDITPNVETIVEKYCRAIDEDERERFVDELELRQKQNLERQLAEYERRREAVRAKHRQYRSPDYQDDAVIPGRSVSSSQLNLVDIDNIPVGDEQVVPEAHHDEETGHVGGSVVRTRPRIRRQPTEDIPPPDETQWGQNELIMLVNALQEFTGESRWEDIIDEYGGPRGVLQRYDMDQIMAKARWVKQTMARRLEEELDESWDWLRSVPD</sequence>
<keyword evidence="4" id="KW-1185">Reference proteome</keyword>
<dbReference type="EMBL" id="AMGX01000011">
    <property type="protein sequence ID" value="EXJ69205.1"/>
    <property type="molecule type" value="Genomic_DNA"/>
</dbReference>
<proteinExistence type="predicted"/>
<dbReference type="Proteomes" id="UP000019471">
    <property type="component" value="Unassembled WGS sequence"/>
</dbReference>
<evidence type="ECO:0000256" key="2">
    <source>
        <dbReference type="SAM" id="MobiDB-lite"/>
    </source>
</evidence>